<sequence length="47" mass="5206">MTYAVTYTTRAGKPNTCHVAASTEEDARRAIRWSEPGAIVTRVEPLK</sequence>
<accession>A0ABY9YNE4</accession>
<gene>
    <name evidence="1" type="ORF">PDM29_19145</name>
</gene>
<keyword evidence="2" id="KW-1185">Reference proteome</keyword>
<dbReference type="RefSeq" id="WP_311191611.1">
    <property type="nucleotide sequence ID" value="NZ_CP115541.1"/>
</dbReference>
<dbReference type="Proteomes" id="UP001302072">
    <property type="component" value="Chromosome"/>
</dbReference>
<reference evidence="1 2" key="1">
    <citation type="submission" date="2022-12" db="EMBL/GenBank/DDBJ databases">
        <title>Two new species, Stenotrophomonas aracearum and Stenotrophomonas oahuensis, isolated from Anthurium (Araceae family) in Hawaii.</title>
        <authorList>
            <person name="Chunag S.C."/>
            <person name="Dobhal S."/>
            <person name="Alvarez A."/>
            <person name="Arif M."/>
        </authorList>
    </citation>
    <scope>NUCLEOTIDE SEQUENCE [LARGE SCALE GENOMIC DNA]</scope>
    <source>
        <strain evidence="1 2">A5586</strain>
    </source>
</reference>
<proteinExistence type="predicted"/>
<protein>
    <submittedName>
        <fullName evidence="1">Uncharacterized protein</fullName>
    </submittedName>
</protein>
<organism evidence="1 2">
    <name type="scientific">Stenotrophomonas oahuensis</name>
    <dbReference type="NCBI Taxonomy" id="3003271"/>
    <lineage>
        <taxon>Bacteria</taxon>
        <taxon>Pseudomonadati</taxon>
        <taxon>Pseudomonadota</taxon>
        <taxon>Gammaproteobacteria</taxon>
        <taxon>Lysobacterales</taxon>
        <taxon>Lysobacteraceae</taxon>
        <taxon>Stenotrophomonas</taxon>
    </lineage>
</organism>
<dbReference type="EMBL" id="CP115541">
    <property type="protein sequence ID" value="WNH52412.1"/>
    <property type="molecule type" value="Genomic_DNA"/>
</dbReference>
<name>A0ABY9YNE4_9GAMM</name>
<evidence type="ECO:0000313" key="2">
    <source>
        <dbReference type="Proteomes" id="UP001302072"/>
    </source>
</evidence>
<evidence type="ECO:0000313" key="1">
    <source>
        <dbReference type="EMBL" id="WNH52412.1"/>
    </source>
</evidence>